<dbReference type="GO" id="GO:0006629">
    <property type="term" value="P:lipid metabolic process"/>
    <property type="evidence" value="ECO:0007669"/>
    <property type="project" value="InterPro"/>
</dbReference>
<evidence type="ECO:0000313" key="2">
    <source>
        <dbReference type="EMBL" id="SEA84848.1"/>
    </source>
</evidence>
<dbReference type="EMBL" id="FNRM01000007">
    <property type="protein sequence ID" value="SEA84848.1"/>
    <property type="molecule type" value="Genomic_DNA"/>
</dbReference>
<dbReference type="Proteomes" id="UP000198773">
    <property type="component" value="Unassembled WGS sequence"/>
</dbReference>
<proteinExistence type="predicted"/>
<keyword evidence="3" id="KW-1185">Reference proteome</keyword>
<feature type="domain" description="Fungal lipase-type" evidence="1">
    <location>
        <begin position="82"/>
        <end position="212"/>
    </location>
</feature>
<dbReference type="Pfam" id="PF01764">
    <property type="entry name" value="Lipase_3"/>
    <property type="match status" value="1"/>
</dbReference>
<organism evidence="2 3">
    <name type="scientific">Alkalimonas amylolytica</name>
    <dbReference type="NCBI Taxonomy" id="152573"/>
    <lineage>
        <taxon>Bacteria</taxon>
        <taxon>Pseudomonadati</taxon>
        <taxon>Pseudomonadota</taxon>
        <taxon>Gammaproteobacteria</taxon>
        <taxon>Alkalimonas</taxon>
    </lineage>
</organism>
<reference evidence="2 3" key="1">
    <citation type="submission" date="2016-10" db="EMBL/GenBank/DDBJ databases">
        <authorList>
            <person name="de Groot N.N."/>
        </authorList>
    </citation>
    <scope>NUCLEOTIDE SEQUENCE [LARGE SCALE GENOMIC DNA]</scope>
    <source>
        <strain evidence="2 3">CGMCC 1.3430</strain>
    </source>
</reference>
<dbReference type="PANTHER" id="PTHR45856:SF24">
    <property type="entry name" value="FUNGAL LIPASE-LIKE DOMAIN-CONTAINING PROTEIN"/>
    <property type="match status" value="1"/>
</dbReference>
<evidence type="ECO:0000313" key="3">
    <source>
        <dbReference type="Proteomes" id="UP000198773"/>
    </source>
</evidence>
<sequence>MKTITPRAAVWLARAPYEVQGVKAGQSFTGGQRFITEHFDFNQTGGVVHAVSGSILSTLFNRTTGFAVVGKGKGRFSGDVAIGIRGTNMTSGRDWFSNLNAGIAVADNQSRVHAGFQKVFHSMQPALERQLAPLLRNSSNGLVHCAGHSLGGALAHLAAVWVKQHFGNRVALYTFGAPRVGLNDFALKSSGSIDKIYRCVHGDDPVPMVPVWPFFHAPLNGSSVLLTSATGINPFSHSMMATPGYVTTARGQWEDLQRRGDTIKAVRLSYDRRFECHFSNHWQEKLMHALITLLKDAGVLAGVTLQMATSGIMTFYDHLAATIEKVVLMSPQLEAQVLGLLGHMLVFAGKLAVTITELSARFIRWVFQVTLEAMYSKARRAVDMLN</sequence>
<accession>A0A1H4EJJ6</accession>
<dbReference type="InterPro" id="IPR029058">
    <property type="entry name" value="AB_hydrolase_fold"/>
</dbReference>
<dbReference type="Gene3D" id="3.40.50.1820">
    <property type="entry name" value="alpha/beta hydrolase"/>
    <property type="match status" value="1"/>
</dbReference>
<dbReference type="CDD" id="cd00519">
    <property type="entry name" value="Lipase_3"/>
    <property type="match status" value="1"/>
</dbReference>
<protein>
    <submittedName>
        <fullName evidence="2">Lipase (Class 3)</fullName>
    </submittedName>
</protein>
<dbReference type="InterPro" id="IPR051218">
    <property type="entry name" value="Sec_MonoDiacylglyc_Lipase"/>
</dbReference>
<dbReference type="PANTHER" id="PTHR45856">
    <property type="entry name" value="ALPHA/BETA-HYDROLASES SUPERFAMILY PROTEIN"/>
    <property type="match status" value="1"/>
</dbReference>
<dbReference type="STRING" id="152573.SAMN04488051_10758"/>
<gene>
    <name evidence="2" type="ORF">SAMN04488051_10758</name>
</gene>
<dbReference type="InterPro" id="IPR002921">
    <property type="entry name" value="Fungal_lipase-type"/>
</dbReference>
<evidence type="ECO:0000259" key="1">
    <source>
        <dbReference type="Pfam" id="PF01764"/>
    </source>
</evidence>
<dbReference type="AlphaFoldDB" id="A0A1H4EJJ6"/>
<dbReference type="SUPFAM" id="SSF53474">
    <property type="entry name" value="alpha/beta-Hydrolases"/>
    <property type="match status" value="1"/>
</dbReference>
<dbReference type="OrthoDB" id="5522031at2"/>
<name>A0A1H4EJJ6_ALKAM</name>